<protein>
    <submittedName>
        <fullName evidence="2">Uncharacterized protein</fullName>
    </submittedName>
</protein>
<proteinExistence type="predicted"/>
<keyword evidence="1" id="KW-0472">Membrane</keyword>
<dbReference type="AlphaFoldDB" id="A0A8H6X2Z1"/>
<keyword evidence="1" id="KW-0812">Transmembrane</keyword>
<feature type="transmembrane region" description="Helical" evidence="1">
    <location>
        <begin position="54"/>
        <end position="76"/>
    </location>
</feature>
<sequence>MPNKAPSKPCCKEGGNDINHRALNILYPIVVPSTSLLFFYRVRAIYAGSQTTTILFGLLWLAELAACTTVVFGTAATDIGPTRYCLFSQLAPYTGAASITPTVFDTAIFVAISYRLVGNAYIEHSWSLLVDGQMYYMITVVMNITTSVMIYVPGASPVYRSLPAQPNIMLNTDTSRANVGASVPNYNAQSLHVLRNRDEAMVTSREELMIDGICRLKWS</sequence>
<dbReference type="OrthoDB" id="3038990at2759"/>
<evidence type="ECO:0000313" key="2">
    <source>
        <dbReference type="EMBL" id="KAF7333109.1"/>
    </source>
</evidence>
<feature type="transmembrane region" description="Helical" evidence="1">
    <location>
        <begin position="25"/>
        <end position="42"/>
    </location>
</feature>
<evidence type="ECO:0000313" key="3">
    <source>
        <dbReference type="Proteomes" id="UP000620124"/>
    </source>
</evidence>
<dbReference type="EMBL" id="JACAZI010000030">
    <property type="protein sequence ID" value="KAF7333109.1"/>
    <property type="molecule type" value="Genomic_DNA"/>
</dbReference>
<gene>
    <name evidence="2" type="ORF">MVEN_02376300</name>
</gene>
<accession>A0A8H6X2Z1</accession>
<feature type="transmembrane region" description="Helical" evidence="1">
    <location>
        <begin position="134"/>
        <end position="152"/>
    </location>
</feature>
<keyword evidence="1" id="KW-1133">Transmembrane helix</keyword>
<name>A0A8H6X2Z1_9AGAR</name>
<keyword evidence="3" id="KW-1185">Reference proteome</keyword>
<organism evidence="2 3">
    <name type="scientific">Mycena venus</name>
    <dbReference type="NCBI Taxonomy" id="2733690"/>
    <lineage>
        <taxon>Eukaryota</taxon>
        <taxon>Fungi</taxon>
        <taxon>Dikarya</taxon>
        <taxon>Basidiomycota</taxon>
        <taxon>Agaricomycotina</taxon>
        <taxon>Agaricomycetes</taxon>
        <taxon>Agaricomycetidae</taxon>
        <taxon>Agaricales</taxon>
        <taxon>Marasmiineae</taxon>
        <taxon>Mycenaceae</taxon>
        <taxon>Mycena</taxon>
    </lineage>
</organism>
<evidence type="ECO:0000256" key="1">
    <source>
        <dbReference type="SAM" id="Phobius"/>
    </source>
</evidence>
<dbReference type="Proteomes" id="UP000620124">
    <property type="component" value="Unassembled WGS sequence"/>
</dbReference>
<comment type="caution">
    <text evidence="2">The sequence shown here is derived from an EMBL/GenBank/DDBJ whole genome shotgun (WGS) entry which is preliminary data.</text>
</comment>
<reference evidence="2" key="1">
    <citation type="submission" date="2020-05" db="EMBL/GenBank/DDBJ databases">
        <title>Mycena genomes resolve the evolution of fungal bioluminescence.</title>
        <authorList>
            <person name="Tsai I.J."/>
        </authorList>
    </citation>
    <scope>NUCLEOTIDE SEQUENCE</scope>
    <source>
        <strain evidence="2">CCC161011</strain>
    </source>
</reference>